<feature type="chain" id="PRO_5038401852" evidence="2">
    <location>
        <begin position="29"/>
        <end position="232"/>
    </location>
</feature>
<evidence type="ECO:0000313" key="3">
    <source>
        <dbReference type="EMBL" id="NEN79435.1"/>
    </source>
</evidence>
<dbReference type="EMBL" id="JAAGXA010000009">
    <property type="protein sequence ID" value="NEN79435.1"/>
    <property type="molecule type" value="Genomic_DNA"/>
</dbReference>
<dbReference type="RefSeq" id="WP_163772963.1">
    <property type="nucleotide sequence ID" value="NZ_JAAGXA010000009.1"/>
</dbReference>
<evidence type="ECO:0000256" key="1">
    <source>
        <dbReference type="SAM" id="MobiDB-lite"/>
    </source>
</evidence>
<dbReference type="AlphaFoldDB" id="A0A6P0HP97"/>
<comment type="caution">
    <text evidence="3">The sequence shown here is derived from an EMBL/GenBank/DDBJ whole genome shotgun (WGS) entry which is preliminary data.</text>
</comment>
<name>A0A6P0HP97_9ACTN</name>
<keyword evidence="4" id="KW-1185">Reference proteome</keyword>
<organism evidence="3 4">
    <name type="scientific">Nocardioides zeae</name>
    <dbReference type="NCBI Taxonomy" id="1457234"/>
    <lineage>
        <taxon>Bacteria</taxon>
        <taxon>Bacillati</taxon>
        <taxon>Actinomycetota</taxon>
        <taxon>Actinomycetes</taxon>
        <taxon>Propionibacteriales</taxon>
        <taxon>Nocardioidaceae</taxon>
        <taxon>Nocardioides</taxon>
    </lineage>
</organism>
<proteinExistence type="predicted"/>
<feature type="compositionally biased region" description="Polar residues" evidence="1">
    <location>
        <begin position="53"/>
        <end position="64"/>
    </location>
</feature>
<feature type="region of interest" description="Disordered" evidence="1">
    <location>
        <begin position="36"/>
        <end position="120"/>
    </location>
</feature>
<gene>
    <name evidence="3" type="ORF">G3T38_14215</name>
</gene>
<feature type="compositionally biased region" description="Low complexity" evidence="1">
    <location>
        <begin position="85"/>
        <end position="99"/>
    </location>
</feature>
<keyword evidence="2" id="KW-0732">Signal</keyword>
<sequence length="232" mass="22913">MSPRPAPRRASRRAARLAAAALTVLALALVLPPTLRDAHDTGRDARDVPPSAAGTSDAATSPGSAGTPGHLPGAPPPSGVTPTSGVEAAPTPAATEVPGDAVSEAAATNPPVPAVDGPFPATTESAVGRLVASYPVDVLPLAPGTTVGSSSVSVSGERVQVALVADSASAGDDVLAFYLRTLRAQGFVEEPATTAPGQVAVAVRRAGSSVVVTTGPGDEAYSIYATLQREDA</sequence>
<feature type="compositionally biased region" description="Basic and acidic residues" evidence="1">
    <location>
        <begin position="36"/>
        <end position="47"/>
    </location>
</feature>
<feature type="signal peptide" evidence="2">
    <location>
        <begin position="1"/>
        <end position="28"/>
    </location>
</feature>
<accession>A0A6P0HP97</accession>
<dbReference type="Proteomes" id="UP000468687">
    <property type="component" value="Unassembled WGS sequence"/>
</dbReference>
<reference evidence="3 4" key="1">
    <citation type="journal article" date="2014" name="Int. J. Syst. Evol. Microbiol.">
        <title>Nocardioides zeae sp. nov., isolated from the stem of Zea mays.</title>
        <authorList>
            <person name="Glaeser S.P."/>
            <person name="McInroy J.A."/>
            <person name="Busse H.J."/>
            <person name="Kampfer P."/>
        </authorList>
    </citation>
    <scope>NUCLEOTIDE SEQUENCE [LARGE SCALE GENOMIC DNA]</scope>
    <source>
        <strain evidence="3 4">JCM 30728</strain>
    </source>
</reference>
<evidence type="ECO:0000256" key="2">
    <source>
        <dbReference type="SAM" id="SignalP"/>
    </source>
</evidence>
<evidence type="ECO:0000313" key="4">
    <source>
        <dbReference type="Proteomes" id="UP000468687"/>
    </source>
</evidence>
<protein>
    <submittedName>
        <fullName evidence="3">Uncharacterized protein</fullName>
    </submittedName>
</protein>